<evidence type="ECO:0000313" key="2">
    <source>
        <dbReference type="EMBL" id="PPR05867.1"/>
    </source>
</evidence>
<evidence type="ECO:0000313" key="3">
    <source>
        <dbReference type="Proteomes" id="UP000284842"/>
    </source>
</evidence>
<feature type="transmembrane region" description="Helical" evidence="1">
    <location>
        <begin position="109"/>
        <end position="128"/>
    </location>
</feature>
<keyword evidence="1" id="KW-0472">Membrane</keyword>
<feature type="transmembrane region" description="Helical" evidence="1">
    <location>
        <begin position="56"/>
        <end position="76"/>
    </location>
</feature>
<dbReference type="EMBL" id="NHTK01000748">
    <property type="protein sequence ID" value="PPR05867.1"/>
    <property type="molecule type" value="Genomic_DNA"/>
</dbReference>
<accession>A0A409YS83</accession>
<keyword evidence="1" id="KW-1133">Transmembrane helix</keyword>
<dbReference type="AlphaFoldDB" id="A0A409YS83"/>
<proteinExistence type="predicted"/>
<reference evidence="2 3" key="1">
    <citation type="journal article" date="2018" name="Evol. Lett.">
        <title>Horizontal gene cluster transfer increased hallucinogenic mushroom diversity.</title>
        <authorList>
            <person name="Reynolds H.T."/>
            <person name="Vijayakumar V."/>
            <person name="Gluck-Thaler E."/>
            <person name="Korotkin H.B."/>
            <person name="Matheny P.B."/>
            <person name="Slot J.C."/>
        </authorList>
    </citation>
    <scope>NUCLEOTIDE SEQUENCE [LARGE SCALE GENOMIC DNA]</scope>
    <source>
        <strain evidence="2 3">2629</strain>
    </source>
</reference>
<evidence type="ECO:0000256" key="1">
    <source>
        <dbReference type="SAM" id="Phobius"/>
    </source>
</evidence>
<name>A0A409YS83_9AGAR</name>
<keyword evidence="1" id="KW-0812">Transmembrane</keyword>
<feature type="transmembrane region" description="Helical" evidence="1">
    <location>
        <begin position="149"/>
        <end position="168"/>
    </location>
</feature>
<keyword evidence="3" id="KW-1185">Reference proteome</keyword>
<feature type="transmembrane region" description="Helical" evidence="1">
    <location>
        <begin position="15"/>
        <end position="36"/>
    </location>
</feature>
<dbReference type="OrthoDB" id="3354157at2759"/>
<sequence>MMLLRIKALYPHQKWIARGLSVLLIIETIMNAYLIFRGEPSTSSMRGLNVNVSHHLTACSMVFDPAIFIFPLATILRYSMDDNSPPQSISKPNVCPPSSYRSAAASSSAWIPLLYDTIIFGLTLYRTVPSIRRQEASYIVERLLEDGMLYYSVIFTVTGVLTFMIVAAPPGTKNIAAQ</sequence>
<dbReference type="Proteomes" id="UP000284842">
    <property type="component" value="Unassembled WGS sequence"/>
</dbReference>
<gene>
    <name evidence="2" type="ORF">CVT24_006621</name>
</gene>
<dbReference type="InParanoid" id="A0A409YS83"/>
<organism evidence="2 3">
    <name type="scientific">Panaeolus cyanescens</name>
    <dbReference type="NCBI Taxonomy" id="181874"/>
    <lineage>
        <taxon>Eukaryota</taxon>
        <taxon>Fungi</taxon>
        <taxon>Dikarya</taxon>
        <taxon>Basidiomycota</taxon>
        <taxon>Agaricomycotina</taxon>
        <taxon>Agaricomycetes</taxon>
        <taxon>Agaricomycetidae</taxon>
        <taxon>Agaricales</taxon>
        <taxon>Agaricineae</taxon>
        <taxon>Galeropsidaceae</taxon>
        <taxon>Panaeolus</taxon>
    </lineage>
</organism>
<comment type="caution">
    <text evidence="2">The sequence shown here is derived from an EMBL/GenBank/DDBJ whole genome shotgun (WGS) entry which is preliminary data.</text>
</comment>
<protein>
    <submittedName>
        <fullName evidence="2">Uncharacterized protein</fullName>
    </submittedName>
</protein>